<dbReference type="Pfam" id="PF03453">
    <property type="entry name" value="MoeA_N"/>
    <property type="match status" value="1"/>
</dbReference>
<dbReference type="InterPro" id="IPR036135">
    <property type="entry name" value="MoeA_linker/N_sf"/>
</dbReference>
<dbReference type="InterPro" id="IPR005110">
    <property type="entry name" value="MoeA_linker/N"/>
</dbReference>
<keyword evidence="4 7" id="KW-0500">Molybdenum</keyword>
<dbReference type="InterPro" id="IPR001453">
    <property type="entry name" value="MoaB/Mog_dom"/>
</dbReference>
<dbReference type="SMART" id="SM00852">
    <property type="entry name" value="MoCF_biosynth"/>
    <property type="match status" value="1"/>
</dbReference>
<dbReference type="InterPro" id="IPR008284">
    <property type="entry name" value="MoCF_biosynth_CS"/>
</dbReference>
<dbReference type="GO" id="GO:0006777">
    <property type="term" value="P:Mo-molybdopterin cofactor biosynthetic process"/>
    <property type="evidence" value="ECO:0007669"/>
    <property type="project" value="UniProtKB-UniRule"/>
</dbReference>
<proteinExistence type="inferred from homology"/>
<protein>
    <recommendedName>
        <fullName evidence="7">Molybdopterin molybdenumtransferase</fullName>
        <ecNumber evidence="7">2.10.1.1</ecNumber>
    </recommendedName>
</protein>
<sequence length="415" mass="41809">MTERVTGREFFTARTVSQTLAGFRPVRRTEVETVPLAEALHRVPAAEVPAPGPLPGFVRSTVDGFAVRAADTYGASDGLPSYLDLVGAVRMGAEPSVAVPPGGCVAMPTGGVLPAGADAVVMVEYTAETMPGTIEVTRPVAPGGGLVRADEDVAAGAALVPAGRPLRAPDLGLLAAAGVTAVPVHARPRVVIISTGDEVVPPCTAELAAGQVRDATASALAGLVTDAGGEPVLAGIVPDDPGALETTLRGVLPDADMVIVSAGSSVGARDETAGAVAALGRIWCHGLAIKPGKPTLLAECPGGSGADVPVVGLPGNPLSALVVFRLIGVPLVWRLAGCEVPPPEPGTRARLSRDLASAAGRLDVVQVTIRDGVAEPLFGPSALLSVLTRADGYLVVPEPATGLDAGSEVEVTRYR</sequence>
<name>A0A848DE08_9PSEU</name>
<dbReference type="RefSeq" id="WP_169410310.1">
    <property type="nucleotide sequence ID" value="NZ_JAAXKZ010000009.1"/>
</dbReference>
<dbReference type="SUPFAM" id="SSF63867">
    <property type="entry name" value="MoeA C-terminal domain-like"/>
    <property type="match status" value="1"/>
</dbReference>
<keyword evidence="7 9" id="KW-0808">Transferase</keyword>
<dbReference type="GO" id="GO:0005737">
    <property type="term" value="C:cytoplasm"/>
    <property type="evidence" value="ECO:0007669"/>
    <property type="project" value="TreeGrafter"/>
</dbReference>
<evidence type="ECO:0000259" key="8">
    <source>
        <dbReference type="SMART" id="SM00852"/>
    </source>
</evidence>
<dbReference type="PROSITE" id="PS01079">
    <property type="entry name" value="MOCF_BIOSYNTHESIS_2"/>
    <property type="match status" value="1"/>
</dbReference>
<dbReference type="Gene3D" id="2.170.190.11">
    <property type="entry name" value="Molybdopterin biosynthesis moea protein, domain 3"/>
    <property type="match status" value="1"/>
</dbReference>
<dbReference type="EMBL" id="JAAXKZ010000009">
    <property type="protein sequence ID" value="NMH90811.1"/>
    <property type="molecule type" value="Genomic_DNA"/>
</dbReference>
<dbReference type="PANTHER" id="PTHR10192:SF5">
    <property type="entry name" value="GEPHYRIN"/>
    <property type="match status" value="1"/>
</dbReference>
<gene>
    <name evidence="9" type="ORF">HF519_04270</name>
</gene>
<dbReference type="InterPro" id="IPR005111">
    <property type="entry name" value="MoeA_C_domain_IV"/>
</dbReference>
<reference evidence="9 10" key="1">
    <citation type="submission" date="2020-04" db="EMBL/GenBank/DDBJ databases">
        <authorList>
            <person name="Klaysubun C."/>
            <person name="Duangmal K."/>
            <person name="Lipun K."/>
        </authorList>
    </citation>
    <scope>NUCLEOTIDE SEQUENCE [LARGE SCALE GENOMIC DNA]</scope>
    <source>
        <strain evidence="9 10">DSM 45300</strain>
    </source>
</reference>
<dbReference type="CDD" id="cd00887">
    <property type="entry name" value="MoeA"/>
    <property type="match status" value="1"/>
</dbReference>
<dbReference type="InterPro" id="IPR038987">
    <property type="entry name" value="MoeA-like"/>
</dbReference>
<evidence type="ECO:0000313" key="10">
    <source>
        <dbReference type="Proteomes" id="UP000586918"/>
    </source>
</evidence>
<comment type="pathway">
    <text evidence="2 7">Cofactor biosynthesis; molybdopterin biosynthesis.</text>
</comment>
<dbReference type="SUPFAM" id="SSF53218">
    <property type="entry name" value="Molybdenum cofactor biosynthesis proteins"/>
    <property type="match status" value="1"/>
</dbReference>
<dbReference type="PANTHER" id="PTHR10192">
    <property type="entry name" value="MOLYBDOPTERIN BIOSYNTHESIS PROTEIN"/>
    <property type="match status" value="1"/>
</dbReference>
<dbReference type="Gene3D" id="3.90.105.10">
    <property type="entry name" value="Molybdopterin biosynthesis moea protein, domain 2"/>
    <property type="match status" value="1"/>
</dbReference>
<comment type="caution">
    <text evidence="9">The sequence shown here is derived from an EMBL/GenBank/DDBJ whole genome shotgun (WGS) entry which is preliminary data.</text>
</comment>
<comment type="similarity">
    <text evidence="3 7">Belongs to the MoeA family.</text>
</comment>
<dbReference type="Pfam" id="PF00994">
    <property type="entry name" value="MoCF_biosynth"/>
    <property type="match status" value="1"/>
</dbReference>
<comment type="catalytic activity">
    <reaction evidence="6">
        <text>adenylyl-molybdopterin + molybdate = Mo-molybdopterin + AMP + H(+)</text>
        <dbReference type="Rhea" id="RHEA:35047"/>
        <dbReference type="ChEBI" id="CHEBI:15378"/>
        <dbReference type="ChEBI" id="CHEBI:36264"/>
        <dbReference type="ChEBI" id="CHEBI:62727"/>
        <dbReference type="ChEBI" id="CHEBI:71302"/>
        <dbReference type="ChEBI" id="CHEBI:456215"/>
        <dbReference type="EC" id="2.10.1.1"/>
    </reaction>
</comment>
<evidence type="ECO:0000313" key="9">
    <source>
        <dbReference type="EMBL" id="NMH90811.1"/>
    </source>
</evidence>
<evidence type="ECO:0000256" key="2">
    <source>
        <dbReference type="ARBA" id="ARBA00005046"/>
    </source>
</evidence>
<dbReference type="NCBIfam" id="NF045515">
    <property type="entry name" value="Glp_gephyrin"/>
    <property type="match status" value="1"/>
</dbReference>
<keyword evidence="7" id="KW-0460">Magnesium</keyword>
<keyword evidence="10" id="KW-1185">Reference proteome</keyword>
<evidence type="ECO:0000256" key="3">
    <source>
        <dbReference type="ARBA" id="ARBA00010763"/>
    </source>
</evidence>
<dbReference type="EC" id="2.10.1.1" evidence="7"/>
<dbReference type="UniPathway" id="UPA00344"/>
<dbReference type="GO" id="GO:0046872">
    <property type="term" value="F:metal ion binding"/>
    <property type="evidence" value="ECO:0007669"/>
    <property type="project" value="UniProtKB-UniRule"/>
</dbReference>
<feature type="domain" description="MoaB/Mog" evidence="8">
    <location>
        <begin position="191"/>
        <end position="334"/>
    </location>
</feature>
<dbReference type="Proteomes" id="UP000586918">
    <property type="component" value="Unassembled WGS sequence"/>
</dbReference>
<organism evidence="9 10">
    <name type="scientific">Pseudonocardia bannensis</name>
    <dbReference type="NCBI Taxonomy" id="630973"/>
    <lineage>
        <taxon>Bacteria</taxon>
        <taxon>Bacillati</taxon>
        <taxon>Actinomycetota</taxon>
        <taxon>Actinomycetes</taxon>
        <taxon>Pseudonocardiales</taxon>
        <taxon>Pseudonocardiaceae</taxon>
        <taxon>Pseudonocardia</taxon>
    </lineage>
</organism>
<evidence type="ECO:0000256" key="1">
    <source>
        <dbReference type="ARBA" id="ARBA00002901"/>
    </source>
</evidence>
<accession>A0A848DE08</accession>
<evidence type="ECO:0000256" key="6">
    <source>
        <dbReference type="ARBA" id="ARBA00047317"/>
    </source>
</evidence>
<dbReference type="GO" id="GO:0061599">
    <property type="term" value="F:molybdopterin molybdotransferase activity"/>
    <property type="evidence" value="ECO:0007669"/>
    <property type="project" value="UniProtKB-UniRule"/>
</dbReference>
<comment type="function">
    <text evidence="1 7">Catalyzes the insertion of molybdate into adenylated molybdopterin with the concomitant release of AMP.</text>
</comment>
<dbReference type="AlphaFoldDB" id="A0A848DE08"/>
<comment type="cofactor">
    <cofactor evidence="7">
        <name>Mg(2+)</name>
        <dbReference type="ChEBI" id="CHEBI:18420"/>
    </cofactor>
</comment>
<dbReference type="SUPFAM" id="SSF63882">
    <property type="entry name" value="MoeA N-terminal region -like"/>
    <property type="match status" value="1"/>
</dbReference>
<dbReference type="InterPro" id="IPR036688">
    <property type="entry name" value="MoeA_C_domain_IV_sf"/>
</dbReference>
<dbReference type="Pfam" id="PF03454">
    <property type="entry name" value="MoeA_C"/>
    <property type="match status" value="1"/>
</dbReference>
<dbReference type="InterPro" id="IPR036425">
    <property type="entry name" value="MoaB/Mog-like_dom_sf"/>
</dbReference>
<dbReference type="NCBIfam" id="TIGR00177">
    <property type="entry name" value="molyb_syn"/>
    <property type="match status" value="1"/>
</dbReference>
<keyword evidence="7" id="KW-0479">Metal-binding</keyword>
<keyword evidence="5 7" id="KW-0501">Molybdenum cofactor biosynthesis</keyword>
<evidence type="ECO:0000256" key="7">
    <source>
        <dbReference type="RuleBase" id="RU365090"/>
    </source>
</evidence>
<dbReference type="Gene3D" id="3.40.980.10">
    <property type="entry name" value="MoaB/Mog-like domain"/>
    <property type="match status" value="1"/>
</dbReference>
<evidence type="ECO:0000256" key="4">
    <source>
        <dbReference type="ARBA" id="ARBA00022505"/>
    </source>
</evidence>
<dbReference type="Gene3D" id="2.40.340.10">
    <property type="entry name" value="MoeA, C-terminal, domain IV"/>
    <property type="match status" value="1"/>
</dbReference>
<evidence type="ECO:0000256" key="5">
    <source>
        <dbReference type="ARBA" id="ARBA00023150"/>
    </source>
</evidence>